<dbReference type="Proteomes" id="UP000001805">
    <property type="component" value="Chromosome 4, Linkage Group IV"/>
</dbReference>
<name>Q7S898_NEUCR</name>
<gene>
    <name evidence="2" type="ORF">NCU06529</name>
</gene>
<reference evidence="2 3" key="1">
    <citation type="journal article" date="2003" name="Nature">
        <title>The genome sequence of the filamentous fungus Neurospora crassa.</title>
        <authorList>
            <person name="Galagan J.E."/>
            <person name="Calvo S.E."/>
            <person name="Borkovich K.A."/>
            <person name="Selker E.U."/>
            <person name="Read N.D."/>
            <person name="Jaffe D."/>
            <person name="FitzHugh W."/>
            <person name="Ma L.J."/>
            <person name="Smirnov S."/>
            <person name="Purcell S."/>
            <person name="Rehman B."/>
            <person name="Elkins T."/>
            <person name="Engels R."/>
            <person name="Wang S."/>
            <person name="Nielsen C.B."/>
            <person name="Butler J."/>
            <person name="Endrizzi M."/>
            <person name="Qui D."/>
            <person name="Ianakiev P."/>
            <person name="Bell-Pedersen D."/>
            <person name="Nelson M.A."/>
            <person name="Werner-Washburne M."/>
            <person name="Selitrennikoff C.P."/>
            <person name="Kinsey J.A."/>
            <person name="Braun E.L."/>
            <person name="Zelter A."/>
            <person name="Schulte U."/>
            <person name="Kothe G.O."/>
            <person name="Jedd G."/>
            <person name="Mewes W."/>
            <person name="Staben C."/>
            <person name="Marcotte E."/>
            <person name="Greenberg D."/>
            <person name="Roy A."/>
            <person name="Foley K."/>
            <person name="Naylor J."/>
            <person name="Stange-Thomann N."/>
            <person name="Barrett R."/>
            <person name="Gnerre S."/>
            <person name="Kamal M."/>
            <person name="Kamvysselis M."/>
            <person name="Mauceli E."/>
            <person name="Bielke C."/>
            <person name="Rudd S."/>
            <person name="Frishman D."/>
            <person name="Krystofova S."/>
            <person name="Rasmussen C."/>
            <person name="Metzenberg R.L."/>
            <person name="Perkins D.D."/>
            <person name="Kroken S."/>
            <person name="Cogoni C."/>
            <person name="Macino G."/>
            <person name="Catcheside D."/>
            <person name="Li W."/>
            <person name="Pratt R.J."/>
            <person name="Osmani S.A."/>
            <person name="DeSouza C.P."/>
            <person name="Glass L."/>
            <person name="Orbach M.J."/>
            <person name="Berglund J.A."/>
            <person name="Voelker R."/>
            <person name="Yarden O."/>
            <person name="Plamann M."/>
            <person name="Seiler S."/>
            <person name="Dunlap J."/>
            <person name="Radford A."/>
            <person name="Aramayo R."/>
            <person name="Natvig D.O."/>
            <person name="Alex L.A."/>
            <person name="Mannhaupt G."/>
            <person name="Ebbole D.J."/>
            <person name="Freitag M."/>
            <person name="Paulsen I."/>
            <person name="Sachs M.S."/>
            <person name="Lander E.S."/>
            <person name="Nusbaum C."/>
            <person name="Birren B."/>
        </authorList>
    </citation>
    <scope>NUCLEOTIDE SEQUENCE [LARGE SCALE GENOMIC DNA]</scope>
    <source>
        <strain evidence="3">ATCC 24698 / 74-OR23-1A / CBS 708.71 / DSM 1257 / FGSC 987</strain>
    </source>
</reference>
<dbReference type="EMBL" id="CM002239">
    <property type="protein sequence ID" value="EAA32565.1"/>
    <property type="molecule type" value="Genomic_DNA"/>
</dbReference>
<proteinExistence type="predicted"/>
<feature type="region of interest" description="Disordered" evidence="1">
    <location>
        <begin position="1"/>
        <end position="68"/>
    </location>
</feature>
<dbReference type="VEuPathDB" id="FungiDB:NCU06529"/>
<dbReference type="PaxDb" id="5141-EFNCRP00000006393"/>
<dbReference type="GeneID" id="3877949"/>
<protein>
    <submittedName>
        <fullName evidence="2">Uncharacterized protein</fullName>
    </submittedName>
</protein>
<dbReference type="HOGENOM" id="CLU_2373311_0_0_1"/>
<evidence type="ECO:0000256" key="1">
    <source>
        <dbReference type="SAM" id="MobiDB-lite"/>
    </source>
</evidence>
<dbReference type="InParanoid" id="Q7S898"/>
<dbReference type="AlphaFoldDB" id="Q7S898"/>
<keyword evidence="3" id="KW-1185">Reference proteome</keyword>
<organism evidence="2 3">
    <name type="scientific">Neurospora crassa (strain ATCC 24698 / 74-OR23-1A / CBS 708.71 / DSM 1257 / FGSC 987)</name>
    <dbReference type="NCBI Taxonomy" id="367110"/>
    <lineage>
        <taxon>Eukaryota</taxon>
        <taxon>Fungi</taxon>
        <taxon>Dikarya</taxon>
        <taxon>Ascomycota</taxon>
        <taxon>Pezizomycotina</taxon>
        <taxon>Sordariomycetes</taxon>
        <taxon>Sordariomycetidae</taxon>
        <taxon>Sordariales</taxon>
        <taxon>Sordariaceae</taxon>
        <taxon>Neurospora</taxon>
    </lineage>
</organism>
<evidence type="ECO:0000313" key="2">
    <source>
        <dbReference type="EMBL" id="EAA32565.1"/>
    </source>
</evidence>
<accession>Q7S898</accession>
<evidence type="ECO:0000313" key="3">
    <source>
        <dbReference type="Proteomes" id="UP000001805"/>
    </source>
</evidence>
<sequence length="95" mass="9917">MDELSMPVDQLPEIHESRTNGQTEARVELEVCGDGSESREKVRVSGAEHAGTSRAGAGGTLSIPSPTSVTRPACACAVASADRLPSSGMTVRYSR</sequence>
<dbReference type="RefSeq" id="XP_961801.1">
    <property type="nucleotide sequence ID" value="XM_956708.1"/>
</dbReference>
<dbReference type="KEGG" id="ncr:NCU06529"/>